<feature type="chain" id="PRO_5001871389" description="X-Pro dipeptidyl-peptidase" evidence="1">
    <location>
        <begin position="24"/>
        <end position="583"/>
    </location>
</feature>
<organism evidence="2 3">
    <name type="scientific">Arenimonas oryziterrae DSM 21050 = YC6267</name>
    <dbReference type="NCBI Taxonomy" id="1121015"/>
    <lineage>
        <taxon>Bacteria</taxon>
        <taxon>Pseudomonadati</taxon>
        <taxon>Pseudomonadota</taxon>
        <taxon>Gammaproteobacteria</taxon>
        <taxon>Lysobacterales</taxon>
        <taxon>Lysobacteraceae</taxon>
        <taxon>Arenimonas</taxon>
    </lineage>
</organism>
<evidence type="ECO:0000256" key="1">
    <source>
        <dbReference type="SAM" id="SignalP"/>
    </source>
</evidence>
<sequence>MMRLAPRLLTFCLGAALAGPIAAADNPIAVPSLAAMPVNAQRLAPVLLRFEADLASVEHTHDVTAGPQREAALRSFYQGWQLRLREFDYATLALEDQIDFALLQRELNYRLQQLDFERRRYDQAAPLLPKVDTLIALAEARRALQYADARHSAATLDAARKTLADLQSRIDHDAKSAPVQSPIVAYRAARLLDGVREDLKDWYTFYNGYDPEFSWWNKQPYEALDRQMESYAKLLRDKLAGASDPETIIGDPIGRDALEAGLQHEMIPYTPEQIITLAERELAWCQGEMSKAAKDMGYSDWHQALEKIKLDSPPLGEQPKLVVQLADEAIDYVTRNDLVTVPELAKRDWRMTMLTPEYQLQAPFFLGGEDVWVAYPTDSMPQDKRLMTMRGNNRYFSRAVVHHELIPGHHLQYFYNQRYQPQRQLFDTPFWTEGWALYWEFQLYDRGFAKSPEEKLGMLFWRSHRAARILFSLSFHMGKMTPQQAVDLLVTRVGHERENAAAEVRRSFAGDYGPLYQAAYMLGGLQFRALHRELVESGKMSDRQFHDAILMGGPMPVSVVRSRLRGEAPKADLPAEWKFYENL</sequence>
<dbReference type="eggNOG" id="COG4805">
    <property type="taxonomic scope" value="Bacteria"/>
</dbReference>
<gene>
    <name evidence="2" type="ORF">N789_04280</name>
</gene>
<proteinExistence type="predicted"/>
<dbReference type="STRING" id="1121015.GCA_000420545_00129"/>
<protein>
    <recommendedName>
        <fullName evidence="4">X-Pro dipeptidyl-peptidase</fullName>
    </recommendedName>
</protein>
<evidence type="ECO:0000313" key="2">
    <source>
        <dbReference type="EMBL" id="KFN41110.1"/>
    </source>
</evidence>
<accession>A0A091B9H6</accession>
<keyword evidence="3" id="KW-1185">Reference proteome</keyword>
<comment type="caution">
    <text evidence="2">The sequence shown here is derived from an EMBL/GenBank/DDBJ whole genome shotgun (WGS) entry which is preliminary data.</text>
</comment>
<dbReference type="AlphaFoldDB" id="A0A091B9H6"/>
<name>A0A091B9H6_9GAMM</name>
<evidence type="ECO:0008006" key="4">
    <source>
        <dbReference type="Google" id="ProtNLM"/>
    </source>
</evidence>
<dbReference type="EMBL" id="AVCI01000045">
    <property type="protein sequence ID" value="KFN41110.1"/>
    <property type="molecule type" value="Genomic_DNA"/>
</dbReference>
<evidence type="ECO:0000313" key="3">
    <source>
        <dbReference type="Proteomes" id="UP000029385"/>
    </source>
</evidence>
<dbReference type="PANTHER" id="PTHR33361">
    <property type="entry name" value="GLR0591 PROTEIN"/>
    <property type="match status" value="1"/>
</dbReference>
<dbReference type="PANTHER" id="PTHR33361:SF2">
    <property type="entry name" value="DUF885 DOMAIN-CONTAINING PROTEIN"/>
    <property type="match status" value="1"/>
</dbReference>
<keyword evidence="1" id="KW-0732">Signal</keyword>
<dbReference type="InterPro" id="IPR010281">
    <property type="entry name" value="DUF885"/>
</dbReference>
<reference evidence="2 3" key="1">
    <citation type="submission" date="2013-09" db="EMBL/GenBank/DDBJ databases">
        <title>Genome sequencing of Arenimonas oryziterrae.</title>
        <authorList>
            <person name="Chen F."/>
            <person name="Wang G."/>
        </authorList>
    </citation>
    <scope>NUCLEOTIDE SEQUENCE [LARGE SCALE GENOMIC DNA]</scope>
    <source>
        <strain evidence="2 3">YC6267</strain>
    </source>
</reference>
<dbReference type="Pfam" id="PF05960">
    <property type="entry name" value="DUF885"/>
    <property type="match status" value="1"/>
</dbReference>
<feature type="signal peptide" evidence="1">
    <location>
        <begin position="1"/>
        <end position="23"/>
    </location>
</feature>
<dbReference type="Proteomes" id="UP000029385">
    <property type="component" value="Unassembled WGS sequence"/>
</dbReference>
<dbReference type="OrthoDB" id="9769898at2"/>
<dbReference type="PATRIC" id="fig|1121015.4.peg.2538"/>